<evidence type="ECO:0000256" key="7">
    <source>
        <dbReference type="ARBA" id="ARBA00022692"/>
    </source>
</evidence>
<comment type="cofactor">
    <cofactor evidence="14 15">
        <name>heme b</name>
        <dbReference type="ChEBI" id="CHEBI:60344"/>
    </cofactor>
    <text evidence="14 15">Binds 1 heme b (iron(II)-protoporphyrin IX) group per subunit.</text>
</comment>
<evidence type="ECO:0000256" key="5">
    <source>
        <dbReference type="ARBA" id="ARBA00022475"/>
    </source>
</evidence>
<organism evidence="16 17">
    <name type="scientific">Paracoccus onubensis</name>
    <dbReference type="NCBI Taxonomy" id="1675788"/>
    <lineage>
        <taxon>Bacteria</taxon>
        <taxon>Pseudomonadati</taxon>
        <taxon>Pseudomonadota</taxon>
        <taxon>Alphaproteobacteria</taxon>
        <taxon>Rhodobacterales</taxon>
        <taxon>Paracoccaceae</taxon>
        <taxon>Paracoccus</taxon>
    </lineage>
</organism>
<dbReference type="HAMAP" id="MF_02239">
    <property type="entry name" value="HemJ"/>
    <property type="match status" value="1"/>
</dbReference>
<evidence type="ECO:0000256" key="3">
    <source>
        <dbReference type="ARBA" id="ARBA00006501"/>
    </source>
</evidence>
<comment type="subcellular location">
    <subcellularLocation>
        <location evidence="1 14">Cell membrane</location>
        <topology evidence="1 14">Multi-pass membrane protein</topology>
    </subcellularLocation>
</comment>
<keyword evidence="10 14" id="KW-0560">Oxidoreductase</keyword>
<feature type="binding site" description="axial binding residue" evidence="14">
    <location>
        <position position="94"/>
    </location>
    <ligand>
        <name>heme</name>
        <dbReference type="ChEBI" id="CHEBI:30413"/>
    </ligand>
    <ligandPart>
        <name>Fe</name>
        <dbReference type="ChEBI" id="CHEBI:18248"/>
    </ligandPart>
</feature>
<evidence type="ECO:0000256" key="1">
    <source>
        <dbReference type="ARBA" id="ARBA00004651"/>
    </source>
</evidence>
<evidence type="ECO:0000256" key="2">
    <source>
        <dbReference type="ARBA" id="ARBA00005073"/>
    </source>
</evidence>
<keyword evidence="12 14" id="KW-0472">Membrane</keyword>
<keyword evidence="7 14" id="KW-0812">Transmembrane</keyword>
<keyword evidence="11 14" id="KW-0408">Iron</keyword>
<comment type="catalytic activity">
    <reaction evidence="13 14 15">
        <text>protoporphyrinogen IX + 3 A = protoporphyrin IX + 3 AH2</text>
        <dbReference type="Rhea" id="RHEA:62000"/>
        <dbReference type="ChEBI" id="CHEBI:13193"/>
        <dbReference type="ChEBI" id="CHEBI:17499"/>
        <dbReference type="ChEBI" id="CHEBI:57306"/>
        <dbReference type="ChEBI" id="CHEBI:57307"/>
    </reaction>
</comment>
<keyword evidence="9 14" id="KW-1133">Transmembrane helix</keyword>
<dbReference type="UniPathway" id="UPA00251">
    <property type="reaction ID" value="UER00324"/>
</dbReference>
<dbReference type="Pfam" id="PF03653">
    <property type="entry name" value="UPF0093"/>
    <property type="match status" value="1"/>
</dbReference>
<name>A0A418SR58_9RHOB</name>
<keyword evidence="6 14" id="KW-0349">Heme</keyword>
<dbReference type="EMBL" id="QZCG01000011">
    <property type="protein sequence ID" value="RJE83454.1"/>
    <property type="molecule type" value="Genomic_DNA"/>
</dbReference>
<dbReference type="GO" id="GO:0006782">
    <property type="term" value="P:protoporphyrinogen IX biosynthetic process"/>
    <property type="evidence" value="ECO:0007669"/>
    <property type="project" value="UniProtKB-UniRule"/>
</dbReference>
<evidence type="ECO:0000256" key="15">
    <source>
        <dbReference type="PIRNR" id="PIRNR004638"/>
    </source>
</evidence>
<evidence type="ECO:0000256" key="6">
    <source>
        <dbReference type="ARBA" id="ARBA00022617"/>
    </source>
</evidence>
<comment type="caution">
    <text evidence="16">The sequence shown here is derived from an EMBL/GenBank/DDBJ whole genome shotgun (WGS) entry which is preliminary data.</text>
</comment>
<feature type="transmembrane region" description="Helical" evidence="14">
    <location>
        <begin position="90"/>
        <end position="108"/>
    </location>
</feature>
<dbReference type="EC" id="1.3.99.-" evidence="14 15"/>
<dbReference type="PANTHER" id="PTHR40255:SF1">
    <property type="entry name" value="PROTOPORPHYRINOGEN IX OXIDASE"/>
    <property type="match status" value="1"/>
</dbReference>
<dbReference type="GO" id="GO:0070818">
    <property type="term" value="F:protoporphyrinogen oxidase activity"/>
    <property type="evidence" value="ECO:0007669"/>
    <property type="project" value="UniProtKB-UniRule"/>
</dbReference>
<evidence type="ECO:0000256" key="13">
    <source>
        <dbReference type="ARBA" id="ARBA00048390"/>
    </source>
</evidence>
<comment type="similarity">
    <text evidence="3 14 15">Belongs to the HemJ family.</text>
</comment>
<dbReference type="PANTHER" id="PTHR40255">
    <property type="entry name" value="UPF0093 MEMBRANE PROTEIN SLR1790"/>
    <property type="match status" value="1"/>
</dbReference>
<dbReference type="OrthoDB" id="9800824at2"/>
<evidence type="ECO:0000256" key="12">
    <source>
        <dbReference type="ARBA" id="ARBA00023136"/>
    </source>
</evidence>
<dbReference type="Proteomes" id="UP000284202">
    <property type="component" value="Unassembled WGS sequence"/>
</dbReference>
<keyword evidence="8 14" id="KW-0479">Metal-binding</keyword>
<feature type="transmembrane region" description="Helical" evidence="14">
    <location>
        <begin position="61"/>
        <end position="84"/>
    </location>
</feature>
<sequence>MTGLLALIYLYVKAFHVMAVMSWMAGLFYLPRLFVYHVERGAKADEPAASLLIMEDKLLRLIMRPAMIATWVSGLILVLTPGVVDWSMSWPWVKAGCVLIMTWFHGWCAGQRRALAQGIWLSGKRYRLMNEVPTLLMIVIVLSVILKY</sequence>
<evidence type="ECO:0000256" key="9">
    <source>
        <dbReference type="ARBA" id="ARBA00022989"/>
    </source>
</evidence>
<evidence type="ECO:0000256" key="8">
    <source>
        <dbReference type="ARBA" id="ARBA00022723"/>
    </source>
</evidence>
<comment type="subunit">
    <text evidence="14">Homodimer.</text>
</comment>
<dbReference type="PIRSF" id="PIRSF004638">
    <property type="entry name" value="UCP004638"/>
    <property type="match status" value="1"/>
</dbReference>
<dbReference type="GO" id="GO:0005886">
    <property type="term" value="C:plasma membrane"/>
    <property type="evidence" value="ECO:0007669"/>
    <property type="project" value="UniProtKB-SubCell"/>
</dbReference>
<dbReference type="AlphaFoldDB" id="A0A418SR58"/>
<gene>
    <name evidence="16" type="ORF">D3P04_16390</name>
</gene>
<keyword evidence="5 14" id="KW-1003">Cell membrane</keyword>
<dbReference type="GO" id="GO:0046872">
    <property type="term" value="F:metal ion binding"/>
    <property type="evidence" value="ECO:0007669"/>
    <property type="project" value="UniProtKB-UniRule"/>
</dbReference>
<evidence type="ECO:0000256" key="4">
    <source>
        <dbReference type="ARBA" id="ARBA00017504"/>
    </source>
</evidence>
<evidence type="ECO:0000256" key="11">
    <source>
        <dbReference type="ARBA" id="ARBA00023004"/>
    </source>
</evidence>
<comment type="function">
    <text evidence="14 15">Catalyzes the oxidation of protoporphyrinogen IX to protoporphyrin IX.</text>
</comment>
<evidence type="ECO:0000313" key="17">
    <source>
        <dbReference type="Proteomes" id="UP000284202"/>
    </source>
</evidence>
<evidence type="ECO:0000256" key="10">
    <source>
        <dbReference type="ARBA" id="ARBA00023002"/>
    </source>
</evidence>
<dbReference type="InterPro" id="IPR005265">
    <property type="entry name" value="HemJ-like"/>
</dbReference>
<evidence type="ECO:0000256" key="14">
    <source>
        <dbReference type="HAMAP-Rule" id="MF_02239"/>
    </source>
</evidence>
<accession>A0A418SR58</accession>
<proteinExistence type="inferred from homology"/>
<dbReference type="RefSeq" id="WP_119750822.1">
    <property type="nucleotide sequence ID" value="NZ_QZCG01000011.1"/>
</dbReference>
<comment type="pathway">
    <text evidence="2 14 15">Porphyrin-containing compound metabolism; protoporphyrin-IX biosynthesis; protoporphyrin-IX from protoporphyrinogen-IX: step 1/1.</text>
</comment>
<feature type="binding site" description="axial binding residue" evidence="14">
    <location>
        <position position="16"/>
    </location>
    <ligand>
        <name>heme</name>
        <dbReference type="ChEBI" id="CHEBI:30413"/>
    </ligand>
    <ligandPart>
        <name>Fe</name>
        <dbReference type="ChEBI" id="CHEBI:18248"/>
    </ligandPart>
</feature>
<protein>
    <recommendedName>
        <fullName evidence="4 14">Protoporphyrinogen IX oxidase</fullName>
        <shortName evidence="14">PPO</shortName>
        <ecNumber evidence="14 15">1.3.99.-</ecNumber>
    </recommendedName>
</protein>
<keyword evidence="17" id="KW-1185">Reference proteome</keyword>
<feature type="transmembrane region" description="Helical" evidence="14">
    <location>
        <begin position="6"/>
        <end position="30"/>
    </location>
</feature>
<feature type="transmembrane region" description="Helical" evidence="14">
    <location>
        <begin position="128"/>
        <end position="146"/>
    </location>
</feature>
<reference evidence="17" key="1">
    <citation type="submission" date="2018-09" db="EMBL/GenBank/DDBJ databases">
        <title>Acidovorax cavernicola nov. sp. isolated from Gruta de las Maravillas (Aracena, Spain).</title>
        <authorList>
            <person name="Jurado V."/>
            <person name="Gutierrez-Patricio S."/>
            <person name="Gonzalez-Pimentel J.L."/>
            <person name="Miller A.Z."/>
            <person name="Laiz L."/>
            <person name="Saiz-Jimenez C."/>
        </authorList>
    </citation>
    <scope>NUCLEOTIDE SEQUENCE [LARGE SCALE GENOMIC DNA]</scope>
    <source>
        <strain evidence="17">1011MAR3C25</strain>
    </source>
</reference>
<evidence type="ECO:0000313" key="16">
    <source>
        <dbReference type="EMBL" id="RJE83454.1"/>
    </source>
</evidence>